<accession>A0ABP0W7J6</accession>
<keyword evidence="3" id="KW-1185">Reference proteome</keyword>
<gene>
    <name evidence="2" type="ORF">CSSPJE1EN1_LOCUS8255</name>
</gene>
<organism evidence="2 3">
    <name type="scientific">Sphagnum jensenii</name>
    <dbReference type="NCBI Taxonomy" id="128206"/>
    <lineage>
        <taxon>Eukaryota</taxon>
        <taxon>Viridiplantae</taxon>
        <taxon>Streptophyta</taxon>
        <taxon>Embryophyta</taxon>
        <taxon>Bryophyta</taxon>
        <taxon>Sphagnophytina</taxon>
        <taxon>Sphagnopsida</taxon>
        <taxon>Sphagnales</taxon>
        <taxon>Sphagnaceae</taxon>
        <taxon>Sphagnum</taxon>
    </lineage>
</organism>
<proteinExistence type="predicted"/>
<reference evidence="2" key="1">
    <citation type="submission" date="2024-02" db="EMBL/GenBank/DDBJ databases">
        <authorList>
            <consortium name="ELIXIR-Norway"/>
            <consortium name="Elixir Norway"/>
        </authorList>
    </citation>
    <scope>NUCLEOTIDE SEQUENCE</scope>
</reference>
<evidence type="ECO:0000256" key="1">
    <source>
        <dbReference type="SAM" id="MobiDB-lite"/>
    </source>
</evidence>
<dbReference type="Proteomes" id="UP001497444">
    <property type="component" value="Chromosome 15"/>
</dbReference>
<evidence type="ECO:0000313" key="2">
    <source>
        <dbReference type="EMBL" id="CAK9262777.1"/>
    </source>
</evidence>
<feature type="compositionally biased region" description="Basic and acidic residues" evidence="1">
    <location>
        <begin position="21"/>
        <end position="31"/>
    </location>
</feature>
<feature type="region of interest" description="Disordered" evidence="1">
    <location>
        <begin position="1"/>
        <end position="69"/>
    </location>
</feature>
<dbReference type="EMBL" id="OZ020110">
    <property type="protein sequence ID" value="CAK9262777.1"/>
    <property type="molecule type" value="Genomic_DNA"/>
</dbReference>
<name>A0ABP0W7J6_9BRYO</name>
<protein>
    <submittedName>
        <fullName evidence="2">Uncharacterized protein</fullName>
    </submittedName>
</protein>
<sequence length="144" mass="16653">MQHELINYPTWDRSFPVPKTPPDDKFDENRIASESTEEVENRALSLATGTGRRSSKEGQLEPQQKLPPTPTSILLDKTYCTNCVVWRKNTFEKKIRVAYANCHARTTFATLTALMRGHTTHHQVLIYYWLLQASCHFLHFGLVY</sequence>
<evidence type="ECO:0000313" key="3">
    <source>
        <dbReference type="Proteomes" id="UP001497444"/>
    </source>
</evidence>